<accession>A0A9X9BKG6</accession>
<dbReference type="RefSeq" id="WP_074844563.1">
    <property type="nucleotide sequence ID" value="NZ_FNSU01000001.1"/>
</dbReference>
<organism evidence="2 3">
    <name type="scientific">Pseudomonas marginalis</name>
    <name type="common">Pseudomonas panacis</name>
    <dbReference type="NCBI Taxonomy" id="298"/>
    <lineage>
        <taxon>Bacteria</taxon>
        <taxon>Pseudomonadati</taxon>
        <taxon>Pseudomonadota</taxon>
        <taxon>Gammaproteobacteria</taxon>
        <taxon>Pseudomonadales</taxon>
        <taxon>Pseudomonadaceae</taxon>
        <taxon>Pseudomonas</taxon>
    </lineage>
</organism>
<comment type="caution">
    <text evidence="2">The sequence shown here is derived from an EMBL/GenBank/DDBJ whole genome shotgun (WGS) entry which is preliminary data.</text>
</comment>
<dbReference type="SUPFAM" id="SSF51182">
    <property type="entry name" value="RmlC-like cupins"/>
    <property type="match status" value="1"/>
</dbReference>
<dbReference type="Proteomes" id="UP000316123">
    <property type="component" value="Unassembled WGS sequence"/>
</dbReference>
<evidence type="ECO:0000259" key="1">
    <source>
        <dbReference type="Pfam" id="PF05523"/>
    </source>
</evidence>
<dbReference type="Gene3D" id="2.60.120.10">
    <property type="entry name" value="Jelly Rolls"/>
    <property type="match status" value="1"/>
</dbReference>
<dbReference type="AlphaFoldDB" id="A0A9X9BKG6"/>
<evidence type="ECO:0000313" key="2">
    <source>
        <dbReference type="EMBL" id="TWR49449.1"/>
    </source>
</evidence>
<dbReference type="Pfam" id="PF05523">
    <property type="entry name" value="FdtA"/>
    <property type="match status" value="1"/>
</dbReference>
<dbReference type="InterPro" id="IPR014710">
    <property type="entry name" value="RmlC-like_jellyroll"/>
</dbReference>
<reference evidence="2 3" key="1">
    <citation type="submission" date="2019-06" db="EMBL/GenBank/DDBJ databases">
        <title>Pseudomonas bimorpha sp. nov. isolated from bovine raw milk and skim milk concentrate.</title>
        <authorList>
            <person name="Hofmann K."/>
            <person name="Huptas C."/>
            <person name="Doll E."/>
            <person name="Scherer S."/>
            <person name="Wenning M."/>
        </authorList>
    </citation>
    <scope>NUCLEOTIDE SEQUENCE [LARGE SCALE GENOMIC DNA]</scope>
    <source>
        <strain evidence="2 3">DSM 13124</strain>
    </source>
</reference>
<name>A0A9X9BKG6_PSEMA</name>
<dbReference type="OrthoDB" id="9800846at2"/>
<feature type="domain" description="Sugar 3,4-ketoisomerase QdtA cupin" evidence="1">
    <location>
        <begin position="5"/>
        <end position="131"/>
    </location>
</feature>
<protein>
    <submittedName>
        <fullName evidence="2">WxcM-like domain-containing protein</fullName>
    </submittedName>
</protein>
<dbReference type="EMBL" id="VFEQ01000037">
    <property type="protein sequence ID" value="TWR49449.1"/>
    <property type="molecule type" value="Genomic_DNA"/>
</dbReference>
<gene>
    <name evidence="2" type="ORF">FIV41_31150</name>
</gene>
<dbReference type="InterPro" id="IPR011051">
    <property type="entry name" value="RmlC_Cupin_sf"/>
</dbReference>
<dbReference type="InterPro" id="IPR008894">
    <property type="entry name" value="QdtA_cupin_dom"/>
</dbReference>
<dbReference type="CDD" id="cd20292">
    <property type="entry name" value="cupin_QdtA-like"/>
    <property type="match status" value="1"/>
</dbReference>
<sequence>MNSLEWVSFPPLGDDRGSLVAIEAEKTVPFEIKRVYYIFGTQKGVARGFHAHRNLKQVAVCVIGHCEMILDNGSVRSMARLDSPTKGLVIGDLVWREMHNFSEDCVLLVLASEHYDEGDYIRDYAEFLAVVADSQPSV</sequence>
<proteinExistence type="predicted"/>
<evidence type="ECO:0000313" key="3">
    <source>
        <dbReference type="Proteomes" id="UP000316123"/>
    </source>
</evidence>